<dbReference type="PRINTS" id="PR00465">
    <property type="entry name" value="EP450IV"/>
</dbReference>
<comment type="similarity">
    <text evidence="2 6">Belongs to the cytochrome P450 family.</text>
</comment>
<keyword evidence="9" id="KW-1185">Reference proteome</keyword>
<dbReference type="GeneID" id="8196447"/>
<organism evidence="8 9">
    <name type="scientific">Komagataella phaffii (strain GS115 / ATCC 20864)</name>
    <name type="common">Yeast</name>
    <name type="synonym">Pichia pastoris</name>
    <dbReference type="NCBI Taxonomy" id="644223"/>
    <lineage>
        <taxon>Eukaryota</taxon>
        <taxon>Fungi</taxon>
        <taxon>Dikarya</taxon>
        <taxon>Ascomycota</taxon>
        <taxon>Saccharomycotina</taxon>
        <taxon>Pichiomycetes</taxon>
        <taxon>Pichiales</taxon>
        <taxon>Pichiaceae</taxon>
        <taxon>Komagataella</taxon>
    </lineage>
</organism>
<dbReference type="eggNOG" id="KOG0157">
    <property type="taxonomic scope" value="Eukaryota"/>
</dbReference>
<dbReference type="GO" id="GO:0005506">
    <property type="term" value="F:iron ion binding"/>
    <property type="evidence" value="ECO:0007669"/>
    <property type="project" value="InterPro"/>
</dbReference>
<sequence length="489" mass="55822">MPGISSIELLVLTVVFLTVFHFIIYPLCFHPLSNVPGPKIAAITRQWILYQTWSENRNKTILKLHEQYGTIVRIGPNEVDISDASYIKDIYVKNLDKSTFYRQFGAYGAYNTFSEIEKTPHLERKKVTSKFYSKTNVATNPLQSRMRSIIDQTIDRIKSTQHSIDVYNLFQQMALDVMCVFSFGTEVYDKPLVRQPEKAQDLVNNFRWASSTWFWTTLVPFLEPYVISQHVKDAACKTATWVMDFSAQASTCSDLEHGSKPLTLVGVLKNSGLDMNHVASEVIDHVVAGHETTGITLAYLLYELAANPDIQRTLKDELKVYQEKDYDFSQIDVLPYLEAVLQETFRLHAAIPGQEPRVTPIGGMKWRGNEQVPSMTIPGGTIVTMEPWTLHRDAKVFPDPLVFKPERWLADEHSLFPMKRQILTFGAGVRMCIGKNLAIQEMKLLLVGLLRNHHVVLDPSVDYESDVVMADKYTTHPANHRLFLTFCRD</sequence>
<evidence type="ECO:0000256" key="4">
    <source>
        <dbReference type="ARBA" id="ARBA00023004"/>
    </source>
</evidence>
<dbReference type="Pfam" id="PF00067">
    <property type="entry name" value="p450"/>
    <property type="match status" value="1"/>
</dbReference>
<dbReference type="PRINTS" id="PR00385">
    <property type="entry name" value="P450"/>
</dbReference>
<keyword evidence="3 5" id="KW-0479">Metal-binding</keyword>
<dbReference type="Gene3D" id="1.10.630.10">
    <property type="entry name" value="Cytochrome P450"/>
    <property type="match status" value="1"/>
</dbReference>
<keyword evidence="5 6" id="KW-0349">Heme</keyword>
<comment type="cofactor">
    <cofactor evidence="1 5">
        <name>heme</name>
        <dbReference type="ChEBI" id="CHEBI:30413"/>
    </cofactor>
</comment>
<dbReference type="HOGENOM" id="CLU_001570_14_2_1"/>
<protein>
    <submittedName>
        <fullName evidence="8">Lanosterol 14-alpha-demethylase</fullName>
    </submittedName>
</protein>
<keyword evidence="6" id="KW-0560">Oxidoreductase</keyword>
<dbReference type="PANTHER" id="PTHR24305:SF166">
    <property type="entry name" value="CYTOCHROME P450 12A4, MITOCHONDRIAL-RELATED"/>
    <property type="match status" value="1"/>
</dbReference>
<evidence type="ECO:0000256" key="7">
    <source>
        <dbReference type="SAM" id="Phobius"/>
    </source>
</evidence>
<feature type="transmembrane region" description="Helical" evidence="7">
    <location>
        <begin position="7"/>
        <end position="27"/>
    </location>
</feature>
<proteinExistence type="inferred from homology"/>
<name>C4QVK3_KOMPG</name>
<dbReference type="GO" id="GO:0004497">
    <property type="term" value="F:monooxygenase activity"/>
    <property type="evidence" value="ECO:0007669"/>
    <property type="project" value="UniProtKB-KW"/>
</dbReference>
<feature type="binding site" description="axial binding residue" evidence="5">
    <location>
        <position position="432"/>
    </location>
    <ligand>
        <name>heme</name>
        <dbReference type="ChEBI" id="CHEBI:30413"/>
    </ligand>
    <ligandPart>
        <name>Fe</name>
        <dbReference type="ChEBI" id="CHEBI:18248"/>
    </ligandPart>
</feature>
<evidence type="ECO:0000313" key="9">
    <source>
        <dbReference type="Proteomes" id="UP000000314"/>
    </source>
</evidence>
<keyword evidence="7" id="KW-0812">Transmembrane</keyword>
<evidence type="ECO:0000256" key="2">
    <source>
        <dbReference type="ARBA" id="ARBA00010617"/>
    </source>
</evidence>
<dbReference type="InterPro" id="IPR017972">
    <property type="entry name" value="Cyt_P450_CS"/>
</dbReference>
<evidence type="ECO:0000256" key="1">
    <source>
        <dbReference type="ARBA" id="ARBA00001971"/>
    </source>
</evidence>
<dbReference type="InterPro" id="IPR001128">
    <property type="entry name" value="Cyt_P450"/>
</dbReference>
<dbReference type="Proteomes" id="UP000000314">
    <property type="component" value="Chromosome 1"/>
</dbReference>
<dbReference type="RefSeq" id="XP_002489557.1">
    <property type="nucleotide sequence ID" value="XM_002489512.1"/>
</dbReference>
<dbReference type="GO" id="GO:0016705">
    <property type="term" value="F:oxidoreductase activity, acting on paired donors, with incorporation or reduction of molecular oxygen"/>
    <property type="evidence" value="ECO:0007669"/>
    <property type="project" value="InterPro"/>
</dbReference>
<dbReference type="CDD" id="cd11059">
    <property type="entry name" value="CYP_fungal"/>
    <property type="match status" value="1"/>
</dbReference>
<dbReference type="SMR" id="C4QVK3"/>
<dbReference type="GO" id="GO:0020037">
    <property type="term" value="F:heme binding"/>
    <property type="evidence" value="ECO:0007669"/>
    <property type="project" value="InterPro"/>
</dbReference>
<dbReference type="PANTHER" id="PTHR24305">
    <property type="entry name" value="CYTOCHROME P450"/>
    <property type="match status" value="1"/>
</dbReference>
<keyword evidence="4 5" id="KW-0408">Iron</keyword>
<evidence type="ECO:0000313" key="8">
    <source>
        <dbReference type="EMBL" id="CAY67276.1"/>
    </source>
</evidence>
<dbReference type="SUPFAM" id="SSF48264">
    <property type="entry name" value="Cytochrome P450"/>
    <property type="match status" value="1"/>
</dbReference>
<dbReference type="InterPro" id="IPR050121">
    <property type="entry name" value="Cytochrome_P450_monoxygenase"/>
</dbReference>
<gene>
    <name evidence="8" type="ordered locus">PAS_chr1-3_0212</name>
</gene>
<dbReference type="EMBL" id="FN392319">
    <property type="protein sequence ID" value="CAY67276.1"/>
    <property type="molecule type" value="Genomic_DNA"/>
</dbReference>
<evidence type="ECO:0000256" key="3">
    <source>
        <dbReference type="ARBA" id="ARBA00022723"/>
    </source>
</evidence>
<dbReference type="InParanoid" id="C4QVK3"/>
<dbReference type="STRING" id="644223.C4QVK3"/>
<dbReference type="InterPro" id="IPR002403">
    <property type="entry name" value="Cyt_P450_E_grp-IV"/>
</dbReference>
<evidence type="ECO:0000256" key="5">
    <source>
        <dbReference type="PIRSR" id="PIRSR602403-1"/>
    </source>
</evidence>
<dbReference type="AlphaFoldDB" id="C4QVK3"/>
<accession>C4QVK3</accession>
<dbReference type="PROSITE" id="PS00086">
    <property type="entry name" value="CYTOCHROME_P450"/>
    <property type="match status" value="1"/>
</dbReference>
<reference evidence="8 9" key="1">
    <citation type="journal article" date="2009" name="Nat. Biotechnol.">
        <title>Genome sequence of the recombinant protein production host Pichia pastoris.</title>
        <authorList>
            <person name="De Schutter K."/>
            <person name="Lin Y.C."/>
            <person name="Tiels P."/>
            <person name="Van Hecke A."/>
            <person name="Glinka S."/>
            <person name="Weber-Lehmann J."/>
            <person name="Rouze P."/>
            <person name="Van de Peer Y."/>
            <person name="Callewaert N."/>
        </authorList>
    </citation>
    <scope>NUCLEOTIDE SEQUENCE [LARGE SCALE GENOMIC DNA]</scope>
    <source>
        <strain evidence="9">GS115 / ATCC 20864</strain>
    </source>
</reference>
<keyword evidence="7" id="KW-1133">Transmembrane helix</keyword>
<dbReference type="OrthoDB" id="1470350at2759"/>
<dbReference type="OMA" id="NRMCLGM"/>
<dbReference type="KEGG" id="ppa:PAS_chr1-3_0212"/>
<dbReference type="InterPro" id="IPR036396">
    <property type="entry name" value="Cyt_P450_sf"/>
</dbReference>
<dbReference type="FunCoup" id="C4QVK3">
    <property type="interactions" value="1496"/>
</dbReference>
<keyword evidence="6" id="KW-0503">Monooxygenase</keyword>
<keyword evidence="7" id="KW-0472">Membrane</keyword>
<evidence type="ECO:0000256" key="6">
    <source>
        <dbReference type="RuleBase" id="RU000461"/>
    </source>
</evidence>